<reference evidence="1" key="2">
    <citation type="submission" date="2023-05" db="EMBL/GenBank/DDBJ databases">
        <authorList>
            <consortium name="Lawrence Berkeley National Laboratory"/>
            <person name="Steindorff A."/>
            <person name="Hensen N."/>
            <person name="Bonometti L."/>
            <person name="Westerberg I."/>
            <person name="Brannstrom I.O."/>
            <person name="Guillou S."/>
            <person name="Cros-Aarteil S."/>
            <person name="Calhoun S."/>
            <person name="Haridas S."/>
            <person name="Kuo A."/>
            <person name="Mondo S."/>
            <person name="Pangilinan J."/>
            <person name="Riley R."/>
            <person name="Labutti K."/>
            <person name="Andreopoulos B."/>
            <person name="Lipzen A."/>
            <person name="Chen C."/>
            <person name="Yanf M."/>
            <person name="Daum C."/>
            <person name="Ng V."/>
            <person name="Clum A."/>
            <person name="Ohm R."/>
            <person name="Martin F."/>
            <person name="Silar P."/>
            <person name="Natvig D."/>
            <person name="Lalanne C."/>
            <person name="Gautier V."/>
            <person name="Ament-Velasquez S.L."/>
            <person name="Kruys A."/>
            <person name="Hutchinson M.I."/>
            <person name="Powell A.J."/>
            <person name="Barry K."/>
            <person name="Miller A.N."/>
            <person name="Grigoriev I.V."/>
            <person name="Debuchy R."/>
            <person name="Gladieux P."/>
            <person name="Thoren M.H."/>
            <person name="Johannesson H."/>
        </authorList>
    </citation>
    <scope>NUCLEOTIDE SEQUENCE</scope>
    <source>
        <strain evidence="1">CBS 315.58</strain>
    </source>
</reference>
<dbReference type="Proteomes" id="UP001303160">
    <property type="component" value="Unassembled WGS sequence"/>
</dbReference>
<reference evidence="1" key="1">
    <citation type="journal article" date="2023" name="Mol. Phylogenet. Evol.">
        <title>Genome-scale phylogeny and comparative genomics of the fungal order Sordariales.</title>
        <authorList>
            <person name="Hensen N."/>
            <person name="Bonometti L."/>
            <person name="Westerberg I."/>
            <person name="Brannstrom I.O."/>
            <person name="Guillou S."/>
            <person name="Cros-Aarteil S."/>
            <person name="Calhoun S."/>
            <person name="Haridas S."/>
            <person name="Kuo A."/>
            <person name="Mondo S."/>
            <person name="Pangilinan J."/>
            <person name="Riley R."/>
            <person name="LaButti K."/>
            <person name="Andreopoulos B."/>
            <person name="Lipzen A."/>
            <person name="Chen C."/>
            <person name="Yan M."/>
            <person name="Daum C."/>
            <person name="Ng V."/>
            <person name="Clum A."/>
            <person name="Steindorff A."/>
            <person name="Ohm R.A."/>
            <person name="Martin F."/>
            <person name="Silar P."/>
            <person name="Natvig D.O."/>
            <person name="Lalanne C."/>
            <person name="Gautier V."/>
            <person name="Ament-Velasquez S.L."/>
            <person name="Kruys A."/>
            <person name="Hutchinson M.I."/>
            <person name="Powell A.J."/>
            <person name="Barry K."/>
            <person name="Miller A.N."/>
            <person name="Grigoriev I.V."/>
            <person name="Debuchy R."/>
            <person name="Gladieux P."/>
            <person name="Hiltunen Thoren M."/>
            <person name="Johannesson H."/>
        </authorList>
    </citation>
    <scope>NUCLEOTIDE SEQUENCE</scope>
    <source>
        <strain evidence="1">CBS 315.58</strain>
    </source>
</reference>
<sequence length="314" mass="36081">MYNLAAEHLVPLPEHRLRQLFKLMSPIMTFVQWQILADAIYIHTSRTGTPHDVKPYHWKEDSTEPSELPRFIQRMQPNPGSLHFLTILNIKNVEKFDTIHLLPLTELRSLVILRMEDNGVVTTPHSEFGCYKPSMNLNDRLIRGWSDKEQPFPALRSLILLAMPGSLSLHMLRYATKFPQLQKVYVNSPLTSPRPAIGHPLQGVPAWMPVECHYRPCWDTSLKYQELGLGNPYTTMTFQPPVELGQVNNKALLRSLSLWEFARNWEVEMQIDEKQPLLPVSQPKRKAVNEGLNLKAKSRRKIGDLLSSFGSETS</sequence>
<proteinExistence type="predicted"/>
<protein>
    <submittedName>
        <fullName evidence="1">Uncharacterized protein</fullName>
    </submittedName>
</protein>
<comment type="caution">
    <text evidence="1">The sequence shown here is derived from an EMBL/GenBank/DDBJ whole genome shotgun (WGS) entry which is preliminary data.</text>
</comment>
<evidence type="ECO:0000313" key="2">
    <source>
        <dbReference type="Proteomes" id="UP001303160"/>
    </source>
</evidence>
<dbReference type="AlphaFoldDB" id="A0AAN6XS51"/>
<organism evidence="1 2">
    <name type="scientific">Triangularia verruculosa</name>
    <dbReference type="NCBI Taxonomy" id="2587418"/>
    <lineage>
        <taxon>Eukaryota</taxon>
        <taxon>Fungi</taxon>
        <taxon>Dikarya</taxon>
        <taxon>Ascomycota</taxon>
        <taxon>Pezizomycotina</taxon>
        <taxon>Sordariomycetes</taxon>
        <taxon>Sordariomycetidae</taxon>
        <taxon>Sordariales</taxon>
        <taxon>Podosporaceae</taxon>
        <taxon>Triangularia</taxon>
    </lineage>
</organism>
<dbReference type="EMBL" id="MU863888">
    <property type="protein sequence ID" value="KAK4203597.1"/>
    <property type="molecule type" value="Genomic_DNA"/>
</dbReference>
<gene>
    <name evidence="1" type="ORF">QBC40DRAFT_166645</name>
</gene>
<evidence type="ECO:0000313" key="1">
    <source>
        <dbReference type="EMBL" id="KAK4203597.1"/>
    </source>
</evidence>
<accession>A0AAN6XS51</accession>
<name>A0AAN6XS51_9PEZI</name>
<keyword evidence="2" id="KW-1185">Reference proteome</keyword>